<accession>A0ABW9KN89</accession>
<evidence type="ECO:0000256" key="6">
    <source>
        <dbReference type="SAM" id="SignalP"/>
    </source>
</evidence>
<dbReference type="RefSeq" id="WP_263412129.1">
    <property type="nucleotide sequence ID" value="NZ_BAABBH010000001.1"/>
</dbReference>
<keyword evidence="2 6" id="KW-0732">Signal</keyword>
<keyword evidence="9" id="KW-1185">Reference proteome</keyword>
<organism evidence="8 9">
    <name type="scientific">Terriglobus aquaticus</name>
    <dbReference type="NCBI Taxonomy" id="940139"/>
    <lineage>
        <taxon>Bacteria</taxon>
        <taxon>Pseudomonadati</taxon>
        <taxon>Acidobacteriota</taxon>
        <taxon>Terriglobia</taxon>
        <taxon>Terriglobales</taxon>
        <taxon>Acidobacteriaceae</taxon>
        <taxon>Terriglobus</taxon>
    </lineage>
</organism>
<feature type="chain" id="PRO_5046638740" evidence="6">
    <location>
        <begin position="21"/>
        <end position="323"/>
    </location>
</feature>
<evidence type="ECO:0000259" key="7">
    <source>
        <dbReference type="PROSITE" id="PS51352"/>
    </source>
</evidence>
<evidence type="ECO:0000256" key="5">
    <source>
        <dbReference type="ARBA" id="ARBA00023284"/>
    </source>
</evidence>
<proteinExistence type="inferred from homology"/>
<sequence>MKLPAILLCAAALTASVAIAQGTPASPTAQTTPAAPADIFPPANPKFFDAASPTTAEVNAFLNVIWGYDQNRTWRVEAIQKTRAANVAKVTVFVADKSQGNKVESLRFFTTPDGKHAIADAVFSFGPHPYDDLRAMLAQRADGPSRGSANKTLELVEFADLQCPHCKEAAPVIADLQRDFPGAHFVFQNFPLVDIHPFAGQGAAYGNCVAQAKGDAAFYTYIDNVFAHQESLTPELGQQTLDNAVTAAGADPAAVKACAASPAAQAKVAAQIKLAEDADIEQTPTLVINGHPLAFGAIPYEQLKQIIAWDAKQTGAASALAAK</sequence>
<evidence type="ECO:0000313" key="8">
    <source>
        <dbReference type="EMBL" id="MFN2976391.1"/>
    </source>
</evidence>
<dbReference type="Gene3D" id="3.40.30.10">
    <property type="entry name" value="Glutaredoxin"/>
    <property type="match status" value="1"/>
</dbReference>
<keyword evidence="3" id="KW-0560">Oxidoreductase</keyword>
<dbReference type="SUPFAM" id="SSF52833">
    <property type="entry name" value="Thioredoxin-like"/>
    <property type="match status" value="1"/>
</dbReference>
<comment type="similarity">
    <text evidence="1">Belongs to the thioredoxin family. DsbA subfamily.</text>
</comment>
<reference evidence="8 9" key="1">
    <citation type="submission" date="2024-12" db="EMBL/GenBank/DDBJ databases">
        <authorList>
            <person name="Lee Y."/>
        </authorList>
    </citation>
    <scope>NUCLEOTIDE SEQUENCE [LARGE SCALE GENOMIC DNA]</scope>
    <source>
        <strain evidence="8 9">03SUJ4</strain>
    </source>
</reference>
<keyword evidence="5" id="KW-0676">Redox-active center</keyword>
<feature type="domain" description="Thioredoxin" evidence="7">
    <location>
        <begin position="97"/>
        <end position="312"/>
    </location>
</feature>
<dbReference type="PROSITE" id="PS51352">
    <property type="entry name" value="THIOREDOXIN_2"/>
    <property type="match status" value="1"/>
</dbReference>
<dbReference type="PANTHER" id="PTHR13887">
    <property type="entry name" value="GLUTATHIONE S-TRANSFERASE KAPPA"/>
    <property type="match status" value="1"/>
</dbReference>
<evidence type="ECO:0000256" key="4">
    <source>
        <dbReference type="ARBA" id="ARBA00023157"/>
    </source>
</evidence>
<dbReference type="Pfam" id="PF13462">
    <property type="entry name" value="Thioredoxin_4"/>
    <property type="match status" value="1"/>
</dbReference>
<dbReference type="InterPro" id="IPR012336">
    <property type="entry name" value="Thioredoxin-like_fold"/>
</dbReference>
<dbReference type="PANTHER" id="PTHR13887:SF14">
    <property type="entry name" value="DISULFIDE BOND FORMATION PROTEIN D"/>
    <property type="match status" value="1"/>
</dbReference>
<evidence type="ECO:0000256" key="1">
    <source>
        <dbReference type="ARBA" id="ARBA00005791"/>
    </source>
</evidence>
<dbReference type="Proteomes" id="UP001634747">
    <property type="component" value="Unassembled WGS sequence"/>
</dbReference>
<evidence type="ECO:0000256" key="2">
    <source>
        <dbReference type="ARBA" id="ARBA00022729"/>
    </source>
</evidence>
<comment type="caution">
    <text evidence="8">The sequence shown here is derived from an EMBL/GenBank/DDBJ whole genome shotgun (WGS) entry which is preliminary data.</text>
</comment>
<keyword evidence="4" id="KW-1015">Disulfide bond</keyword>
<feature type="signal peptide" evidence="6">
    <location>
        <begin position="1"/>
        <end position="20"/>
    </location>
</feature>
<gene>
    <name evidence="8" type="ORF">ACK2TP_11515</name>
</gene>
<dbReference type="InterPro" id="IPR036249">
    <property type="entry name" value="Thioredoxin-like_sf"/>
</dbReference>
<dbReference type="InterPro" id="IPR013766">
    <property type="entry name" value="Thioredoxin_domain"/>
</dbReference>
<evidence type="ECO:0000256" key="3">
    <source>
        <dbReference type="ARBA" id="ARBA00023002"/>
    </source>
</evidence>
<name>A0ABW9KN89_9BACT</name>
<evidence type="ECO:0000313" key="9">
    <source>
        <dbReference type="Proteomes" id="UP001634747"/>
    </source>
</evidence>
<dbReference type="EMBL" id="JBJYXY010000001">
    <property type="protein sequence ID" value="MFN2976391.1"/>
    <property type="molecule type" value="Genomic_DNA"/>
</dbReference>
<protein>
    <submittedName>
        <fullName evidence="8">DsbA family protein</fullName>
    </submittedName>
</protein>